<dbReference type="GO" id="GO:0016301">
    <property type="term" value="F:kinase activity"/>
    <property type="evidence" value="ECO:0007669"/>
    <property type="project" value="UniProtKB-KW"/>
</dbReference>
<feature type="domain" description="Thiamin pyrophosphokinase catalytic" evidence="5">
    <location>
        <begin position="45"/>
        <end position="118"/>
    </location>
</feature>
<gene>
    <name evidence="6" type="ORF">Clacol_007105</name>
</gene>
<proteinExistence type="predicted"/>
<keyword evidence="4" id="KW-0067">ATP-binding</keyword>
<dbReference type="GO" id="GO:0004788">
    <property type="term" value="F:thiamine diphosphokinase activity"/>
    <property type="evidence" value="ECO:0007669"/>
    <property type="project" value="InterPro"/>
</dbReference>
<comment type="caution">
    <text evidence="6">The sequence shown here is derived from an EMBL/GenBank/DDBJ whole genome shotgun (WGS) entry which is preliminary data.</text>
</comment>
<dbReference type="GO" id="GO:0009229">
    <property type="term" value="P:thiamine diphosphate biosynthetic process"/>
    <property type="evidence" value="ECO:0007669"/>
    <property type="project" value="InterPro"/>
</dbReference>
<dbReference type="PANTHER" id="PTHR13622">
    <property type="entry name" value="THIAMIN PYROPHOSPHOKINASE"/>
    <property type="match status" value="1"/>
</dbReference>
<dbReference type="EMBL" id="BPWL01000008">
    <property type="protein sequence ID" value="GJJ12859.1"/>
    <property type="molecule type" value="Genomic_DNA"/>
</dbReference>
<keyword evidence="2" id="KW-0547">Nucleotide-binding</keyword>
<dbReference type="Pfam" id="PF04263">
    <property type="entry name" value="TPK_catalytic"/>
    <property type="match status" value="1"/>
</dbReference>
<dbReference type="PANTHER" id="PTHR13622:SF8">
    <property type="entry name" value="THIAMIN PYROPHOSPHOKINASE 1"/>
    <property type="match status" value="1"/>
</dbReference>
<dbReference type="GO" id="GO:0005524">
    <property type="term" value="F:ATP binding"/>
    <property type="evidence" value="ECO:0007669"/>
    <property type="project" value="UniProtKB-KW"/>
</dbReference>
<dbReference type="Gene3D" id="3.40.50.10240">
    <property type="entry name" value="Thiamin pyrophosphokinase, catalytic domain"/>
    <property type="match status" value="1"/>
</dbReference>
<evidence type="ECO:0000256" key="3">
    <source>
        <dbReference type="ARBA" id="ARBA00022777"/>
    </source>
</evidence>
<evidence type="ECO:0000256" key="1">
    <source>
        <dbReference type="ARBA" id="ARBA00022679"/>
    </source>
</evidence>
<keyword evidence="7" id="KW-1185">Reference proteome</keyword>
<dbReference type="InterPro" id="IPR007371">
    <property type="entry name" value="TPK_catalytic"/>
</dbReference>
<evidence type="ECO:0000256" key="2">
    <source>
        <dbReference type="ARBA" id="ARBA00022741"/>
    </source>
</evidence>
<organism evidence="6 7">
    <name type="scientific">Clathrus columnatus</name>
    <dbReference type="NCBI Taxonomy" id="1419009"/>
    <lineage>
        <taxon>Eukaryota</taxon>
        <taxon>Fungi</taxon>
        <taxon>Dikarya</taxon>
        <taxon>Basidiomycota</taxon>
        <taxon>Agaricomycotina</taxon>
        <taxon>Agaricomycetes</taxon>
        <taxon>Phallomycetidae</taxon>
        <taxon>Phallales</taxon>
        <taxon>Clathraceae</taxon>
        <taxon>Clathrus</taxon>
    </lineage>
</organism>
<evidence type="ECO:0000313" key="6">
    <source>
        <dbReference type="EMBL" id="GJJ12859.1"/>
    </source>
</evidence>
<evidence type="ECO:0000313" key="7">
    <source>
        <dbReference type="Proteomes" id="UP001050691"/>
    </source>
</evidence>
<dbReference type="SUPFAM" id="SSF63999">
    <property type="entry name" value="Thiamin pyrophosphokinase, catalytic domain"/>
    <property type="match status" value="1"/>
</dbReference>
<dbReference type="Proteomes" id="UP001050691">
    <property type="component" value="Unassembled WGS sequence"/>
</dbReference>
<keyword evidence="1" id="KW-0808">Transferase</keyword>
<accession>A0AAV5AI94</accession>
<keyword evidence="3" id="KW-0418">Kinase</keyword>
<sequence length="131" mass="15052">MLPPTTLPFLLYPNSDDDNTARTGLIILNQPTSRMLLERLWKAYGGANRLYDTLANDKDRLKFIPELIKGDLDSLRDDVRAYYLEEVVLPKGVEIIRDPDQYTTDLQKCLASLSELEKESNQQVKKLEQPL</sequence>
<name>A0AAV5AI94_9AGAM</name>
<dbReference type="AlphaFoldDB" id="A0AAV5AI94"/>
<evidence type="ECO:0000259" key="5">
    <source>
        <dbReference type="Pfam" id="PF04263"/>
    </source>
</evidence>
<dbReference type="InterPro" id="IPR036759">
    <property type="entry name" value="TPK_catalytic_sf"/>
</dbReference>
<reference evidence="6" key="1">
    <citation type="submission" date="2021-10" db="EMBL/GenBank/DDBJ databases">
        <title>De novo Genome Assembly of Clathrus columnatus (Basidiomycota, Fungi) Using Illumina and Nanopore Sequence Data.</title>
        <authorList>
            <person name="Ogiso-Tanaka E."/>
            <person name="Itagaki H."/>
            <person name="Hosoya T."/>
            <person name="Hosaka K."/>
        </authorList>
    </citation>
    <scope>NUCLEOTIDE SEQUENCE</scope>
    <source>
        <strain evidence="6">MO-923</strain>
    </source>
</reference>
<protein>
    <recommendedName>
        <fullName evidence="5">Thiamin pyrophosphokinase catalytic domain-containing protein</fullName>
    </recommendedName>
</protein>
<evidence type="ECO:0000256" key="4">
    <source>
        <dbReference type="ARBA" id="ARBA00022840"/>
    </source>
</evidence>